<gene>
    <name evidence="1" type="ORF">RJ640_005263</name>
</gene>
<dbReference type="AlphaFoldDB" id="A0AA88U6Y7"/>
<evidence type="ECO:0000313" key="1">
    <source>
        <dbReference type="EMBL" id="KAK2970906.1"/>
    </source>
</evidence>
<dbReference type="Proteomes" id="UP001187471">
    <property type="component" value="Unassembled WGS sequence"/>
</dbReference>
<name>A0AA88U6Y7_9ASTE</name>
<sequence length="59" mass="6767">MMSDYNVEMLNDGLGEFNVELHGPEGICYRIKDMLNLTANFGYAAMRMDAMKHQLFDTC</sequence>
<keyword evidence="2" id="KW-1185">Reference proteome</keyword>
<reference evidence="1" key="1">
    <citation type="submission" date="2022-12" db="EMBL/GenBank/DDBJ databases">
        <title>Draft genome assemblies for two species of Escallonia (Escalloniales).</title>
        <authorList>
            <person name="Chanderbali A."/>
            <person name="Dervinis C."/>
            <person name="Anghel I."/>
            <person name="Soltis D."/>
            <person name="Soltis P."/>
            <person name="Zapata F."/>
        </authorList>
    </citation>
    <scope>NUCLEOTIDE SEQUENCE</scope>
    <source>
        <strain evidence="1">UCBG92.1500</strain>
        <tissue evidence="1">Leaf</tissue>
    </source>
</reference>
<protein>
    <submittedName>
        <fullName evidence="1">Uncharacterized protein</fullName>
    </submittedName>
</protein>
<comment type="caution">
    <text evidence="1">The sequence shown here is derived from an EMBL/GenBank/DDBJ whole genome shotgun (WGS) entry which is preliminary data.</text>
</comment>
<dbReference type="EMBL" id="JAVXUO010002629">
    <property type="protein sequence ID" value="KAK2970906.1"/>
    <property type="molecule type" value="Genomic_DNA"/>
</dbReference>
<accession>A0AA88U6Y7</accession>
<evidence type="ECO:0000313" key="2">
    <source>
        <dbReference type="Proteomes" id="UP001187471"/>
    </source>
</evidence>
<proteinExistence type="predicted"/>
<organism evidence="1 2">
    <name type="scientific">Escallonia rubra</name>
    <dbReference type="NCBI Taxonomy" id="112253"/>
    <lineage>
        <taxon>Eukaryota</taxon>
        <taxon>Viridiplantae</taxon>
        <taxon>Streptophyta</taxon>
        <taxon>Embryophyta</taxon>
        <taxon>Tracheophyta</taxon>
        <taxon>Spermatophyta</taxon>
        <taxon>Magnoliopsida</taxon>
        <taxon>eudicotyledons</taxon>
        <taxon>Gunneridae</taxon>
        <taxon>Pentapetalae</taxon>
        <taxon>asterids</taxon>
        <taxon>campanulids</taxon>
        <taxon>Escalloniales</taxon>
        <taxon>Escalloniaceae</taxon>
        <taxon>Escallonia</taxon>
    </lineage>
</organism>